<keyword evidence="7" id="KW-0378">Hydrolase</keyword>
<gene>
    <name evidence="19" type="ORF">H257_01602</name>
</gene>
<name>W4HAL5_APHAT</name>
<evidence type="ECO:0000256" key="12">
    <source>
        <dbReference type="ARBA" id="ARBA00023136"/>
    </source>
</evidence>
<dbReference type="CDD" id="cd03875">
    <property type="entry name" value="M28_Fxna_like"/>
    <property type="match status" value="1"/>
</dbReference>
<keyword evidence="4" id="KW-0645">Protease</keyword>
<dbReference type="PANTHER" id="PTHR12147:SF22">
    <property type="entry name" value="ENDOPLASMIC RETICULUM METALLOPEPTIDASE 1"/>
    <property type="match status" value="1"/>
</dbReference>
<keyword evidence="10 15" id="KW-1133">Transmembrane helix</keyword>
<sequence>MQDSTLHHRRSKAAEDTAYGHSSSLHLHDDGTSQRKRAKGHFVRLWVVLAWVAGLVAFTFWRHLWLPKPKSSDIPLHEFSEGRARVFLEELQSIEGFRTVGSKSNEELTPAWLLAHLHTFQQRCVAPCQLDIEVQRPTGAFGLDFLSKFQNVYANVTNIVVRVQRTTLDESSTPAILLSSHYDAAVGAGAASDDGVNIAIMLELLQNVVASETMLPSHNALMFNFNGAEETMLQAAHGFITQHPWKDQVAAFINLEASGAGGRELLFQTGSDILAMAYARGAPYPHASTIAQEVFQSGVIPGVTDYTVYSEHGEVAGMDFAFIANGYVYHTPLDDISRIQQGSIQRFGENIQGTLAELFKDPAALHTINSSVRAHRHVFFDLFGVVTVTYSEAVGEWVNYLVVVLALVYCAIWSRLPWASKWQGVLQLIKMNALAFTSSMSMAGLLLVLAPMSWYASPVTHLWVFIFPTVVGYLTVFPCTETSAVQWTEMFVEGLALLWMALSVLLMAAGVQSAYLSISWVLFPLFSYALFHDIATTRASSIHVPFNILGTTLALVVGPAIPLVYFLQVDFMVLQVFIPIMGRVGNILPVDCIMAVLLSILTTITLSAITPLLCLVRPSSLHVLHKYTVLGSVASVVVAILSNSYSADCPKRLGLNHIYRNFSQLNLPDDWGMWINACDYLGLEPLRPAFASNSKWSHRLHAPAGPEAPITIFDNFPWFYPISHIIPVKHTWYLPANPPDVQTIPTYVDVVSSSYDDSTDRRQIHFRFNGPSHANLYIDATNTTLTAWSLGQGRDGVPPAVDECYILQLASGSATSSFHFWIEVESNATLNVAYCGFYLDLMTADLEKTIDTLPPWATQSHAVASWGILQV</sequence>
<dbReference type="SUPFAM" id="SSF53187">
    <property type="entry name" value="Zn-dependent exopeptidases"/>
    <property type="match status" value="1"/>
</dbReference>
<evidence type="ECO:0000256" key="2">
    <source>
        <dbReference type="ARBA" id="ARBA00004477"/>
    </source>
</evidence>
<dbReference type="VEuPathDB" id="FungiDB:H257_01602"/>
<keyword evidence="6" id="KW-0479">Metal-binding</keyword>
<feature type="domain" description="Peptidase M28" evidence="16">
    <location>
        <begin position="158"/>
        <end position="351"/>
    </location>
</feature>
<feature type="transmembrane region" description="Helical" evidence="15">
    <location>
        <begin position="627"/>
        <end position="645"/>
    </location>
</feature>
<dbReference type="GO" id="GO:0046872">
    <property type="term" value="F:metal ion binding"/>
    <property type="evidence" value="ECO:0007669"/>
    <property type="project" value="UniProtKB-KW"/>
</dbReference>
<evidence type="ECO:0000256" key="8">
    <source>
        <dbReference type="ARBA" id="ARBA00022824"/>
    </source>
</evidence>
<dbReference type="InterPro" id="IPR053973">
    <property type="entry name" value="ERMP1-like_C"/>
</dbReference>
<dbReference type="FunFam" id="3.40.630.10:FF:000008">
    <property type="entry name" value="Endoplasmic reticulum metallopeptidase 1"/>
    <property type="match status" value="1"/>
</dbReference>
<dbReference type="GO" id="GO:0005789">
    <property type="term" value="C:endoplasmic reticulum membrane"/>
    <property type="evidence" value="ECO:0007669"/>
    <property type="project" value="UniProtKB-SubCell"/>
</dbReference>
<comment type="subcellular location">
    <subcellularLocation>
        <location evidence="2">Endoplasmic reticulum membrane</location>
        <topology evidence="2">Multi-pass membrane protein</topology>
    </subcellularLocation>
</comment>
<keyword evidence="13" id="KW-0325">Glycoprotein</keyword>
<dbReference type="InterPro" id="IPR053974">
    <property type="entry name" value="ERMP1_1-A_TM"/>
</dbReference>
<evidence type="ECO:0000256" key="10">
    <source>
        <dbReference type="ARBA" id="ARBA00022989"/>
    </source>
</evidence>
<dbReference type="Pfam" id="PF22248">
    <property type="entry name" value="ERMP1_C"/>
    <property type="match status" value="1"/>
</dbReference>
<proteinExistence type="inferred from homology"/>
<evidence type="ECO:0000259" key="18">
    <source>
        <dbReference type="Pfam" id="PF22249"/>
    </source>
</evidence>
<dbReference type="Gene3D" id="3.40.630.10">
    <property type="entry name" value="Zn peptidases"/>
    <property type="match status" value="1"/>
</dbReference>
<feature type="region of interest" description="Disordered" evidence="14">
    <location>
        <begin position="1"/>
        <end position="31"/>
    </location>
</feature>
<dbReference type="EMBL" id="KI913115">
    <property type="protein sequence ID" value="ETV88329.1"/>
    <property type="molecule type" value="Genomic_DNA"/>
</dbReference>
<dbReference type="PANTHER" id="PTHR12147">
    <property type="entry name" value="METALLOPEPTIDASE M28 FAMILY MEMBER"/>
    <property type="match status" value="1"/>
</dbReference>
<evidence type="ECO:0000256" key="14">
    <source>
        <dbReference type="SAM" id="MobiDB-lite"/>
    </source>
</evidence>
<feature type="transmembrane region" description="Helical" evidence="15">
    <location>
        <begin position="42"/>
        <end position="61"/>
    </location>
</feature>
<organism evidence="19">
    <name type="scientific">Aphanomyces astaci</name>
    <name type="common">Crayfish plague agent</name>
    <dbReference type="NCBI Taxonomy" id="112090"/>
    <lineage>
        <taxon>Eukaryota</taxon>
        <taxon>Sar</taxon>
        <taxon>Stramenopiles</taxon>
        <taxon>Oomycota</taxon>
        <taxon>Saprolegniomycetes</taxon>
        <taxon>Saprolegniales</taxon>
        <taxon>Verrucalvaceae</taxon>
        <taxon>Aphanomyces</taxon>
    </lineage>
</organism>
<evidence type="ECO:0000259" key="16">
    <source>
        <dbReference type="Pfam" id="PF04389"/>
    </source>
</evidence>
<feature type="domain" description="Endoplasmic reticulum metallopeptidase 1/1-A TM" evidence="18">
    <location>
        <begin position="480"/>
        <end position="636"/>
    </location>
</feature>
<keyword evidence="11" id="KW-0482">Metalloprotease</keyword>
<dbReference type="Pfam" id="PF04389">
    <property type="entry name" value="Peptidase_M28"/>
    <property type="match status" value="1"/>
</dbReference>
<keyword evidence="12 15" id="KW-0472">Membrane</keyword>
<evidence type="ECO:0000313" key="19">
    <source>
        <dbReference type="EMBL" id="ETV88329.1"/>
    </source>
</evidence>
<comment type="similarity">
    <text evidence="3">Belongs to the peptidase M28 family.</text>
</comment>
<dbReference type="InterPro" id="IPR007484">
    <property type="entry name" value="Peptidase_M28"/>
</dbReference>
<reference evidence="19" key="1">
    <citation type="submission" date="2013-12" db="EMBL/GenBank/DDBJ databases">
        <title>The Genome Sequence of Aphanomyces astaci APO3.</title>
        <authorList>
            <consortium name="The Broad Institute Genomics Platform"/>
            <person name="Russ C."/>
            <person name="Tyler B."/>
            <person name="van West P."/>
            <person name="Dieguez-Uribeondo J."/>
            <person name="Young S.K."/>
            <person name="Zeng Q."/>
            <person name="Gargeya S."/>
            <person name="Fitzgerald M."/>
            <person name="Abouelleil A."/>
            <person name="Alvarado L."/>
            <person name="Chapman S.B."/>
            <person name="Gainer-Dewar J."/>
            <person name="Goldberg J."/>
            <person name="Griggs A."/>
            <person name="Gujja S."/>
            <person name="Hansen M."/>
            <person name="Howarth C."/>
            <person name="Imamovic A."/>
            <person name="Ireland A."/>
            <person name="Larimer J."/>
            <person name="McCowan C."/>
            <person name="Murphy C."/>
            <person name="Pearson M."/>
            <person name="Poon T.W."/>
            <person name="Priest M."/>
            <person name="Roberts A."/>
            <person name="Saif S."/>
            <person name="Shea T."/>
            <person name="Sykes S."/>
            <person name="Wortman J."/>
            <person name="Nusbaum C."/>
            <person name="Birren B."/>
        </authorList>
    </citation>
    <scope>NUCLEOTIDE SEQUENCE [LARGE SCALE GENOMIC DNA]</scope>
    <source>
        <strain evidence="19">APO3</strain>
    </source>
</reference>
<evidence type="ECO:0000256" key="7">
    <source>
        <dbReference type="ARBA" id="ARBA00022801"/>
    </source>
</evidence>
<feature type="transmembrane region" description="Helical" evidence="15">
    <location>
        <begin position="515"/>
        <end position="534"/>
    </location>
</feature>
<accession>W4HAL5</accession>
<dbReference type="GO" id="GO:0006508">
    <property type="term" value="P:proteolysis"/>
    <property type="evidence" value="ECO:0007669"/>
    <property type="project" value="UniProtKB-KW"/>
</dbReference>
<evidence type="ECO:0000256" key="4">
    <source>
        <dbReference type="ARBA" id="ARBA00022670"/>
    </source>
</evidence>
<dbReference type="GO" id="GO:0008235">
    <property type="term" value="F:metalloexopeptidase activity"/>
    <property type="evidence" value="ECO:0007669"/>
    <property type="project" value="InterPro"/>
</dbReference>
<evidence type="ECO:0000256" key="9">
    <source>
        <dbReference type="ARBA" id="ARBA00022833"/>
    </source>
</evidence>
<keyword evidence="5 15" id="KW-0812">Transmembrane</keyword>
<dbReference type="GeneID" id="20803598"/>
<dbReference type="STRING" id="112090.W4HAL5"/>
<feature type="transmembrane region" description="Helical" evidence="15">
    <location>
        <begin position="491"/>
        <end position="509"/>
    </location>
</feature>
<dbReference type="AlphaFoldDB" id="W4HAL5"/>
<feature type="domain" description="Endoplasmic reticulum metallopeptidase 1-like C-terminal" evidence="17">
    <location>
        <begin position="650"/>
        <end position="865"/>
    </location>
</feature>
<evidence type="ECO:0000256" key="6">
    <source>
        <dbReference type="ARBA" id="ARBA00022723"/>
    </source>
</evidence>
<keyword evidence="8" id="KW-0256">Endoplasmic reticulum</keyword>
<dbReference type="OrthoDB" id="76293at2759"/>
<evidence type="ECO:0000256" key="1">
    <source>
        <dbReference type="ARBA" id="ARBA00001947"/>
    </source>
</evidence>
<evidence type="ECO:0000256" key="11">
    <source>
        <dbReference type="ARBA" id="ARBA00023049"/>
    </source>
</evidence>
<evidence type="ECO:0000256" key="15">
    <source>
        <dbReference type="SAM" id="Phobius"/>
    </source>
</evidence>
<evidence type="ECO:0000256" key="13">
    <source>
        <dbReference type="ARBA" id="ARBA00023180"/>
    </source>
</evidence>
<evidence type="ECO:0000259" key="17">
    <source>
        <dbReference type="Pfam" id="PF22248"/>
    </source>
</evidence>
<feature type="transmembrane region" description="Helical" evidence="15">
    <location>
        <begin position="397"/>
        <end position="414"/>
    </location>
</feature>
<dbReference type="Pfam" id="PF22249">
    <property type="entry name" value="ERMP1-TM"/>
    <property type="match status" value="1"/>
</dbReference>
<feature type="transmembrane region" description="Helical" evidence="15">
    <location>
        <begin position="546"/>
        <end position="567"/>
    </location>
</feature>
<keyword evidence="9" id="KW-0862">Zinc</keyword>
<dbReference type="RefSeq" id="XP_009823192.1">
    <property type="nucleotide sequence ID" value="XM_009824890.1"/>
</dbReference>
<dbReference type="InterPro" id="IPR045175">
    <property type="entry name" value="M28_fam"/>
</dbReference>
<evidence type="ECO:0000256" key="5">
    <source>
        <dbReference type="ARBA" id="ARBA00022692"/>
    </source>
</evidence>
<feature type="transmembrane region" description="Helical" evidence="15">
    <location>
        <begin position="462"/>
        <end position="479"/>
    </location>
</feature>
<comment type="cofactor">
    <cofactor evidence="1">
        <name>Zn(2+)</name>
        <dbReference type="ChEBI" id="CHEBI:29105"/>
    </cofactor>
</comment>
<feature type="transmembrane region" description="Helical" evidence="15">
    <location>
        <begin position="587"/>
        <end position="615"/>
    </location>
</feature>
<protein>
    <submittedName>
        <fullName evidence="19">Uncharacterized protein</fullName>
    </submittedName>
</protein>
<feature type="transmembrane region" description="Helical" evidence="15">
    <location>
        <begin position="434"/>
        <end position="456"/>
    </location>
</feature>
<dbReference type="InterPro" id="IPR048024">
    <property type="entry name" value="Fxna-like_M28_dom"/>
</dbReference>
<evidence type="ECO:0000256" key="3">
    <source>
        <dbReference type="ARBA" id="ARBA00010918"/>
    </source>
</evidence>